<dbReference type="CDD" id="cd07821">
    <property type="entry name" value="PYR_PYL_RCAR_like"/>
    <property type="match status" value="1"/>
</dbReference>
<dbReference type="EMBL" id="APHR01000056">
    <property type="protein sequence ID" value="EMR12414.1"/>
    <property type="molecule type" value="Genomic_DNA"/>
</dbReference>
<feature type="signal peptide" evidence="1">
    <location>
        <begin position="1"/>
        <end position="23"/>
    </location>
</feature>
<dbReference type="PANTHER" id="PTHR39332:SF7">
    <property type="entry name" value="SRPBCC FAMILY PROTEIN"/>
    <property type="match status" value="1"/>
</dbReference>
<dbReference type="RefSeq" id="WP_009727019.1">
    <property type="nucleotide sequence ID" value="NZ_APHR01000056.1"/>
</dbReference>
<dbReference type="Proteomes" id="UP000012019">
    <property type="component" value="Unassembled WGS sequence"/>
</dbReference>
<dbReference type="STRING" id="1286106.MPL1_10247"/>
<dbReference type="InterPro" id="IPR019587">
    <property type="entry name" value="Polyketide_cyclase/dehydratase"/>
</dbReference>
<keyword evidence="1" id="KW-0732">Signal</keyword>
<dbReference type="eggNOG" id="COG3832">
    <property type="taxonomic scope" value="Bacteria"/>
</dbReference>
<name>M7PPM7_9GAMM</name>
<dbReference type="Pfam" id="PF10604">
    <property type="entry name" value="Polyketide_cyc2"/>
    <property type="match status" value="1"/>
</dbReference>
<comment type="caution">
    <text evidence="2">The sequence shown here is derived from an EMBL/GenBank/DDBJ whole genome shotgun (WGS) entry which is preliminary data.</text>
</comment>
<proteinExistence type="predicted"/>
<evidence type="ECO:0000313" key="3">
    <source>
        <dbReference type="Proteomes" id="UP000012019"/>
    </source>
</evidence>
<dbReference type="SUPFAM" id="SSF55961">
    <property type="entry name" value="Bet v1-like"/>
    <property type="match status" value="1"/>
</dbReference>
<dbReference type="InterPro" id="IPR023393">
    <property type="entry name" value="START-like_dom_sf"/>
</dbReference>
<organism evidence="2 3">
    <name type="scientific">Methylophaga lonarensis MPL</name>
    <dbReference type="NCBI Taxonomy" id="1286106"/>
    <lineage>
        <taxon>Bacteria</taxon>
        <taxon>Pseudomonadati</taxon>
        <taxon>Pseudomonadota</taxon>
        <taxon>Gammaproteobacteria</taxon>
        <taxon>Thiotrichales</taxon>
        <taxon>Piscirickettsiaceae</taxon>
        <taxon>Methylophaga</taxon>
    </lineage>
</organism>
<dbReference type="PANTHER" id="PTHR39332">
    <property type="entry name" value="BLL4707 PROTEIN"/>
    <property type="match status" value="1"/>
</dbReference>
<feature type="chain" id="PRO_5004083282" evidence="1">
    <location>
        <begin position="24"/>
        <end position="174"/>
    </location>
</feature>
<sequence length="174" mass="19258">MKLARNIFSVMMGVVILASNVYAHGPTPQRVDEQLVLSADIDDVWQVVADFSSIGDWHPQVTVVEMTDDTTRVISIEGQQGTITESLDESDAERRYISFRLLREDITVIPVSFYSIAIQLEAVDAGTEVTWRGRFYRGDTGNFPPENLSDAAAVEAMTAYARNGLEGLQQSLAK</sequence>
<dbReference type="PATRIC" id="fig|1286106.3.peg.2048"/>
<dbReference type="AlphaFoldDB" id="M7PPM7"/>
<protein>
    <submittedName>
        <fullName evidence="2">MxaD protein</fullName>
    </submittedName>
</protein>
<reference evidence="2 3" key="1">
    <citation type="journal article" date="2013" name="Genome Announc.">
        <title>Draft Genome Sequence of Methylophaga lonarensis MPLT, a Haloalkaliphilic (Non-Methane-Utilizing) Methylotroph.</title>
        <authorList>
            <person name="Shetty S.A."/>
            <person name="Marathe N.P."/>
            <person name="Munot H."/>
            <person name="Antony C.P."/>
            <person name="Dhotre D.P."/>
            <person name="Murrell J.C."/>
            <person name="Shouche Y.S."/>
        </authorList>
    </citation>
    <scope>NUCLEOTIDE SEQUENCE [LARGE SCALE GENOMIC DNA]</scope>
    <source>
        <strain evidence="2 3">MPL</strain>
    </source>
</reference>
<keyword evidence="3" id="KW-1185">Reference proteome</keyword>
<dbReference type="Gene3D" id="3.30.530.20">
    <property type="match status" value="1"/>
</dbReference>
<evidence type="ECO:0000256" key="1">
    <source>
        <dbReference type="SAM" id="SignalP"/>
    </source>
</evidence>
<dbReference type="OrthoDB" id="1364128at2"/>
<evidence type="ECO:0000313" key="2">
    <source>
        <dbReference type="EMBL" id="EMR12414.1"/>
    </source>
</evidence>
<gene>
    <name evidence="2" type="ORF">MPL1_10247</name>
</gene>
<accession>M7PPM7</accession>